<dbReference type="Pfam" id="PF00188">
    <property type="entry name" value="CAP"/>
    <property type="match status" value="1"/>
</dbReference>
<comment type="caution">
    <text evidence="2">The sequence shown here is derived from an EMBL/GenBank/DDBJ whole genome shotgun (WGS) entry which is preliminary data.</text>
</comment>
<feature type="domain" description="SCP" evidence="1">
    <location>
        <begin position="18"/>
        <end position="118"/>
    </location>
</feature>
<keyword evidence="3" id="KW-1185">Reference proteome</keyword>
<dbReference type="CDD" id="cd05379">
    <property type="entry name" value="CAP_bacterial"/>
    <property type="match status" value="1"/>
</dbReference>
<evidence type="ECO:0000313" key="3">
    <source>
        <dbReference type="Proteomes" id="UP001147700"/>
    </source>
</evidence>
<organism evidence="2 3">
    <name type="scientific">Solirubrobacter deserti</name>
    <dbReference type="NCBI Taxonomy" id="2282478"/>
    <lineage>
        <taxon>Bacteria</taxon>
        <taxon>Bacillati</taxon>
        <taxon>Actinomycetota</taxon>
        <taxon>Thermoleophilia</taxon>
        <taxon>Solirubrobacterales</taxon>
        <taxon>Solirubrobacteraceae</taxon>
        <taxon>Solirubrobacter</taxon>
    </lineage>
</organism>
<dbReference type="RefSeq" id="WP_202954892.1">
    <property type="nucleotide sequence ID" value="NZ_JAPCID010000021.1"/>
</dbReference>
<dbReference type="InterPro" id="IPR035940">
    <property type="entry name" value="CAP_sf"/>
</dbReference>
<sequence length="127" mass="13429">MTSAALLLSLAALDPTVAAVNAERARRALPPLASSVVLERSSDRFADRLARSGRFAHDARIRVDGGRFSALGEALARGDGLSPADAVRAWMDSPPHRRLVLSPRYTHVGAGAARAGGTTIRVLHLAR</sequence>
<name>A0ABT4RKK1_9ACTN</name>
<gene>
    <name evidence="2" type="ORF">OJ962_16110</name>
</gene>
<accession>A0ABT4RKK1</accession>
<evidence type="ECO:0000313" key="2">
    <source>
        <dbReference type="EMBL" id="MDA0139025.1"/>
    </source>
</evidence>
<dbReference type="EMBL" id="JAPCID010000021">
    <property type="protein sequence ID" value="MDA0139025.1"/>
    <property type="molecule type" value="Genomic_DNA"/>
</dbReference>
<dbReference type="PANTHER" id="PTHR31157:SF1">
    <property type="entry name" value="SCP DOMAIN-CONTAINING PROTEIN"/>
    <property type="match status" value="1"/>
</dbReference>
<dbReference type="SUPFAM" id="SSF55797">
    <property type="entry name" value="PR-1-like"/>
    <property type="match status" value="1"/>
</dbReference>
<dbReference type="Proteomes" id="UP001147700">
    <property type="component" value="Unassembled WGS sequence"/>
</dbReference>
<reference evidence="2" key="1">
    <citation type="submission" date="2022-10" db="EMBL/GenBank/DDBJ databases">
        <title>The WGS of Solirubrobacter sp. CPCC 204708.</title>
        <authorList>
            <person name="Jiang Z."/>
        </authorList>
    </citation>
    <scope>NUCLEOTIDE SEQUENCE</scope>
    <source>
        <strain evidence="2">CPCC 204708</strain>
    </source>
</reference>
<dbReference type="Gene3D" id="3.40.33.10">
    <property type="entry name" value="CAP"/>
    <property type="match status" value="1"/>
</dbReference>
<dbReference type="InterPro" id="IPR014044">
    <property type="entry name" value="CAP_dom"/>
</dbReference>
<proteinExistence type="predicted"/>
<dbReference type="PANTHER" id="PTHR31157">
    <property type="entry name" value="SCP DOMAIN-CONTAINING PROTEIN"/>
    <property type="match status" value="1"/>
</dbReference>
<protein>
    <submittedName>
        <fullName evidence="2">CAP domain-containing protein</fullName>
    </submittedName>
</protein>
<evidence type="ECO:0000259" key="1">
    <source>
        <dbReference type="Pfam" id="PF00188"/>
    </source>
</evidence>